<evidence type="ECO:0000313" key="2">
    <source>
        <dbReference type="EMBL" id="CAA9335522.1"/>
    </source>
</evidence>
<dbReference type="AlphaFoldDB" id="A0A6J4LKX0"/>
<accession>A0A6J4LKX0</accession>
<feature type="region of interest" description="Disordered" evidence="1">
    <location>
        <begin position="176"/>
        <end position="197"/>
    </location>
</feature>
<evidence type="ECO:0000256" key="1">
    <source>
        <dbReference type="SAM" id="MobiDB-lite"/>
    </source>
</evidence>
<protein>
    <submittedName>
        <fullName evidence="2">Uncharacterized protein</fullName>
    </submittedName>
</protein>
<name>A0A6J4LKX0_9ACTN</name>
<gene>
    <name evidence="2" type="ORF">AVDCRST_MAG46-1662</name>
</gene>
<sequence length="228" mass="24854">MLCHDATLIDLEDFLTLRGANVDQVADFASRHGVLVGHVEKSPGHYGEHVYEPLHLWHQAVERATALRTAAAKLRASDLLSDDERVPVLRAAWPDVEESREALLMYASRTLDDDRSQLAWAVSTWLESARAGLALIWPTGANAPTVAIGGAMPWGCLQAITVQVALACSRAESAARSCDGCGAPHAPRRQPKPGQRSFCQKCREAGVPVKLAHRDRRARQRSNGAEKP</sequence>
<reference evidence="2" key="1">
    <citation type="submission" date="2020-02" db="EMBL/GenBank/DDBJ databases">
        <authorList>
            <person name="Meier V. D."/>
        </authorList>
    </citation>
    <scope>NUCLEOTIDE SEQUENCE</scope>
    <source>
        <strain evidence="2">AVDCRST_MAG46</strain>
    </source>
</reference>
<proteinExistence type="predicted"/>
<dbReference type="EMBL" id="CADCUD010000106">
    <property type="protein sequence ID" value="CAA9335522.1"/>
    <property type="molecule type" value="Genomic_DNA"/>
</dbReference>
<organism evidence="2">
    <name type="scientific">uncultured Nocardioidaceae bacterium</name>
    <dbReference type="NCBI Taxonomy" id="253824"/>
    <lineage>
        <taxon>Bacteria</taxon>
        <taxon>Bacillati</taxon>
        <taxon>Actinomycetota</taxon>
        <taxon>Actinomycetes</taxon>
        <taxon>Propionibacteriales</taxon>
        <taxon>Nocardioidaceae</taxon>
        <taxon>environmental samples</taxon>
    </lineage>
</organism>